<keyword evidence="1" id="KW-0460">Magnesium</keyword>
<dbReference type="PANTHER" id="PTHR24093:SF502">
    <property type="entry name" value="CALCIUM-TRANSPORTING ATPASE 1, PLASMA MEMBRANE-TYPE"/>
    <property type="match status" value="1"/>
</dbReference>
<dbReference type="InterPro" id="IPR023214">
    <property type="entry name" value="HAD_sf"/>
</dbReference>
<accession>A0AAD8RV44</accession>
<dbReference type="GO" id="GO:0005886">
    <property type="term" value="C:plasma membrane"/>
    <property type="evidence" value="ECO:0007669"/>
    <property type="project" value="TreeGrafter"/>
</dbReference>
<protein>
    <submittedName>
        <fullName evidence="2">Uncharacterized protein</fullName>
    </submittedName>
</protein>
<dbReference type="Gene3D" id="3.40.50.1000">
    <property type="entry name" value="HAD superfamily/HAD-like"/>
    <property type="match status" value="1"/>
</dbReference>
<organism evidence="2 3">
    <name type="scientific">Lolium multiflorum</name>
    <name type="common">Italian ryegrass</name>
    <name type="synonym">Lolium perenne subsp. multiflorum</name>
    <dbReference type="NCBI Taxonomy" id="4521"/>
    <lineage>
        <taxon>Eukaryota</taxon>
        <taxon>Viridiplantae</taxon>
        <taxon>Streptophyta</taxon>
        <taxon>Embryophyta</taxon>
        <taxon>Tracheophyta</taxon>
        <taxon>Spermatophyta</taxon>
        <taxon>Magnoliopsida</taxon>
        <taxon>Liliopsida</taxon>
        <taxon>Poales</taxon>
        <taxon>Poaceae</taxon>
        <taxon>BOP clade</taxon>
        <taxon>Pooideae</taxon>
        <taxon>Poodae</taxon>
        <taxon>Poeae</taxon>
        <taxon>Poeae Chloroplast Group 2 (Poeae type)</taxon>
        <taxon>Loliodinae</taxon>
        <taxon>Loliinae</taxon>
        <taxon>Lolium</taxon>
    </lineage>
</organism>
<reference evidence="2" key="1">
    <citation type="submission" date="2023-07" db="EMBL/GenBank/DDBJ databases">
        <title>A chromosome-level genome assembly of Lolium multiflorum.</title>
        <authorList>
            <person name="Chen Y."/>
            <person name="Copetti D."/>
            <person name="Kolliker R."/>
            <person name="Studer B."/>
        </authorList>
    </citation>
    <scope>NUCLEOTIDE SEQUENCE</scope>
    <source>
        <strain evidence="2">02402/16</strain>
        <tissue evidence="2">Leaf</tissue>
    </source>
</reference>
<gene>
    <name evidence="2" type="ORF">QYE76_004686</name>
</gene>
<dbReference type="PANTHER" id="PTHR24093">
    <property type="entry name" value="CATION TRANSPORTING ATPASE"/>
    <property type="match status" value="1"/>
</dbReference>
<dbReference type="AlphaFoldDB" id="A0AAD8RV44"/>
<keyword evidence="3" id="KW-1185">Reference proteome</keyword>
<evidence type="ECO:0000313" key="3">
    <source>
        <dbReference type="Proteomes" id="UP001231189"/>
    </source>
</evidence>
<proteinExistence type="predicted"/>
<dbReference type="EMBL" id="JAUUTY010000005">
    <property type="protein sequence ID" value="KAK1630371.1"/>
    <property type="molecule type" value="Genomic_DNA"/>
</dbReference>
<dbReference type="Gene3D" id="3.40.1110.10">
    <property type="entry name" value="Calcium-transporting ATPase, cytoplasmic domain N"/>
    <property type="match status" value="1"/>
</dbReference>
<evidence type="ECO:0000313" key="2">
    <source>
        <dbReference type="EMBL" id="KAK1630371.1"/>
    </source>
</evidence>
<sequence length="80" mass="9064">MKKLMQERAIVRQLSACETMRSASGIWTDTTDTLTTNHVVVEKFKAPCAATTMSTTKDFKEFQSTTLWKVFAKLLLEGIF</sequence>
<dbReference type="Proteomes" id="UP001231189">
    <property type="component" value="Unassembled WGS sequence"/>
</dbReference>
<dbReference type="GO" id="GO:0000166">
    <property type="term" value="F:nucleotide binding"/>
    <property type="evidence" value="ECO:0007669"/>
    <property type="project" value="InterPro"/>
</dbReference>
<evidence type="ECO:0000256" key="1">
    <source>
        <dbReference type="ARBA" id="ARBA00022842"/>
    </source>
</evidence>
<dbReference type="InterPro" id="IPR023299">
    <property type="entry name" value="ATPase_P-typ_cyto_dom_N"/>
</dbReference>
<name>A0AAD8RV44_LOLMU</name>
<dbReference type="Gene3D" id="1.20.1110.10">
    <property type="entry name" value="Calcium-transporting ATPase, transmembrane domain"/>
    <property type="match status" value="1"/>
</dbReference>
<comment type="caution">
    <text evidence="2">The sequence shown here is derived from an EMBL/GenBank/DDBJ whole genome shotgun (WGS) entry which is preliminary data.</text>
</comment>
<dbReference type="GO" id="GO:0005388">
    <property type="term" value="F:P-type calcium transporter activity"/>
    <property type="evidence" value="ECO:0007669"/>
    <property type="project" value="TreeGrafter"/>
</dbReference>